<dbReference type="EMBL" id="MPUH01000300">
    <property type="protein sequence ID" value="OMJ83531.1"/>
    <property type="molecule type" value="Genomic_DNA"/>
</dbReference>
<dbReference type="Proteomes" id="UP000187209">
    <property type="component" value="Unassembled WGS sequence"/>
</dbReference>
<accession>A0A1R2C3H1</accession>
<organism evidence="1 2">
    <name type="scientific">Stentor coeruleus</name>
    <dbReference type="NCBI Taxonomy" id="5963"/>
    <lineage>
        <taxon>Eukaryota</taxon>
        <taxon>Sar</taxon>
        <taxon>Alveolata</taxon>
        <taxon>Ciliophora</taxon>
        <taxon>Postciliodesmatophora</taxon>
        <taxon>Heterotrichea</taxon>
        <taxon>Heterotrichida</taxon>
        <taxon>Stentoridae</taxon>
        <taxon>Stentor</taxon>
    </lineage>
</organism>
<comment type="caution">
    <text evidence="1">The sequence shown here is derived from an EMBL/GenBank/DDBJ whole genome shotgun (WGS) entry which is preliminary data.</text>
</comment>
<name>A0A1R2C3H1_9CILI</name>
<protein>
    <submittedName>
        <fullName evidence="1">Uncharacterized protein</fullName>
    </submittedName>
</protein>
<gene>
    <name evidence="1" type="ORF">SteCoe_15493</name>
</gene>
<keyword evidence="2" id="KW-1185">Reference proteome</keyword>
<evidence type="ECO:0000313" key="2">
    <source>
        <dbReference type="Proteomes" id="UP000187209"/>
    </source>
</evidence>
<proteinExistence type="predicted"/>
<sequence length="132" mass="15423">METFLKILRGISEVDYSELTSEYLIWYGYFLGSGNQDKTDSIDFFKNLKRIEETGIASPYFKAFIIFESLENKNIAASLLDSILESCNEIHVYHLLTETQQIDYQIISDYILQVSQNENIFSEDIRHNLTLF</sequence>
<reference evidence="1 2" key="1">
    <citation type="submission" date="2016-11" db="EMBL/GenBank/DDBJ databases">
        <title>The macronuclear genome of Stentor coeruleus: a giant cell with tiny introns.</title>
        <authorList>
            <person name="Slabodnick M."/>
            <person name="Ruby J.G."/>
            <person name="Reiff S.B."/>
            <person name="Swart E.C."/>
            <person name="Gosai S."/>
            <person name="Prabakaran S."/>
            <person name="Witkowska E."/>
            <person name="Larue G.E."/>
            <person name="Fisher S."/>
            <person name="Freeman R.M."/>
            <person name="Gunawardena J."/>
            <person name="Chu W."/>
            <person name="Stover N.A."/>
            <person name="Gregory B.D."/>
            <person name="Nowacki M."/>
            <person name="Derisi J."/>
            <person name="Roy S.W."/>
            <person name="Marshall W.F."/>
            <person name="Sood P."/>
        </authorList>
    </citation>
    <scope>NUCLEOTIDE SEQUENCE [LARGE SCALE GENOMIC DNA]</scope>
    <source>
        <strain evidence="1">WM001</strain>
    </source>
</reference>
<dbReference type="AlphaFoldDB" id="A0A1R2C3H1"/>
<evidence type="ECO:0000313" key="1">
    <source>
        <dbReference type="EMBL" id="OMJ83531.1"/>
    </source>
</evidence>